<dbReference type="Pfam" id="PF00005">
    <property type="entry name" value="ABC_tran"/>
    <property type="match status" value="1"/>
</dbReference>
<accession>A0A7X5F2Y5</accession>
<organism evidence="1 2">
    <name type="scientific">Pannonibacter tanglangensis</name>
    <dbReference type="NCBI Taxonomy" id="2750084"/>
    <lineage>
        <taxon>Bacteria</taxon>
        <taxon>Pseudomonadati</taxon>
        <taxon>Pseudomonadota</taxon>
        <taxon>Alphaproteobacteria</taxon>
        <taxon>Hyphomicrobiales</taxon>
        <taxon>Stappiaceae</taxon>
        <taxon>Pannonibacter</taxon>
    </lineage>
</organism>
<evidence type="ECO:0000313" key="2">
    <source>
        <dbReference type="Proteomes" id="UP000586722"/>
    </source>
</evidence>
<dbReference type="Pfam" id="PF12399">
    <property type="entry name" value="BCA_ABC_TP_C"/>
    <property type="match status" value="1"/>
</dbReference>
<dbReference type="SUPFAM" id="SSF52540">
    <property type="entry name" value="P-loop containing nucleoside triphosphate hydrolases"/>
    <property type="match status" value="1"/>
</dbReference>
<dbReference type="PANTHER" id="PTHR45772:SF9">
    <property type="entry name" value="CONSERVED COMPONENT OF ABC TRANSPORTER FOR NATURAL AMINO ACIDS"/>
    <property type="match status" value="1"/>
</dbReference>
<dbReference type="InterPro" id="IPR027417">
    <property type="entry name" value="P-loop_NTPase"/>
</dbReference>
<dbReference type="PROSITE" id="PS50893">
    <property type="entry name" value="ABC_TRANSPORTER_2"/>
    <property type="match status" value="1"/>
</dbReference>
<dbReference type="PANTHER" id="PTHR45772">
    <property type="entry name" value="CONSERVED COMPONENT OF ABC TRANSPORTER FOR NATURAL AMINO ACIDS-RELATED"/>
    <property type="match status" value="1"/>
</dbReference>
<proteinExistence type="predicted"/>
<dbReference type="RefSeq" id="WP_161675845.1">
    <property type="nucleotide sequence ID" value="NZ_JAABLP010000002.1"/>
</dbReference>
<protein>
    <submittedName>
        <fullName evidence="1">ATP-binding cassette domain-containing protein</fullName>
    </submittedName>
</protein>
<dbReference type="InterPro" id="IPR032823">
    <property type="entry name" value="BCA_ABC_TP_C"/>
</dbReference>
<comment type="caution">
    <text evidence="1">The sequence shown here is derived from an EMBL/GenBank/DDBJ whole genome shotgun (WGS) entry which is preliminary data.</text>
</comment>
<dbReference type="CDD" id="cd03219">
    <property type="entry name" value="ABC_Mj1267_LivG_branched"/>
    <property type="match status" value="1"/>
</dbReference>
<dbReference type="InterPro" id="IPR051120">
    <property type="entry name" value="ABC_AA/LPS_Transport"/>
</dbReference>
<reference evidence="2" key="1">
    <citation type="submission" date="2020-01" db="EMBL/GenBank/DDBJ databases">
        <authorList>
            <person name="Fang Y."/>
            <person name="Sun R."/>
            <person name="Nie L."/>
            <person name="He J."/>
            <person name="Hao L."/>
            <person name="Wang L."/>
            <person name="Su S."/>
            <person name="Lv E."/>
            <person name="Zhang Z."/>
            <person name="Xie R."/>
            <person name="Liu H."/>
        </authorList>
    </citation>
    <scope>NUCLEOTIDE SEQUENCE [LARGE SCALE GENOMIC DNA]</scope>
    <source>
        <strain evidence="2">XCT-53</strain>
    </source>
</reference>
<dbReference type="Gene3D" id="3.40.50.300">
    <property type="entry name" value="P-loop containing nucleotide triphosphate hydrolases"/>
    <property type="match status" value="1"/>
</dbReference>
<name>A0A7X5F2Y5_9HYPH</name>
<keyword evidence="2" id="KW-1185">Reference proteome</keyword>
<gene>
    <name evidence="1" type="ORF">GWI72_04525</name>
</gene>
<keyword evidence="1" id="KW-0547">Nucleotide-binding</keyword>
<dbReference type="InterPro" id="IPR003439">
    <property type="entry name" value="ABC_transporter-like_ATP-bd"/>
</dbReference>
<dbReference type="Proteomes" id="UP000586722">
    <property type="component" value="Unassembled WGS sequence"/>
</dbReference>
<dbReference type="EMBL" id="JAABLQ010000001">
    <property type="protein sequence ID" value="NBN77529.1"/>
    <property type="molecule type" value="Genomic_DNA"/>
</dbReference>
<dbReference type="InterPro" id="IPR003593">
    <property type="entry name" value="AAA+_ATPase"/>
</dbReference>
<dbReference type="GO" id="GO:0005524">
    <property type="term" value="F:ATP binding"/>
    <property type="evidence" value="ECO:0007669"/>
    <property type="project" value="UniProtKB-KW"/>
</dbReference>
<dbReference type="AlphaFoldDB" id="A0A7X5F2Y5"/>
<sequence length="245" mass="25982">MMAFLEISDLTKRFGGLTAVNHVSFSLTQGEVVALLGPNGSGKTTVLNMISGLLPVSGGTITLEGKRLSGLPAHRIAHAGVARTFQLVRVLPSLTVSDNILAAILFRAGHTSERDARIEAAALLAEVGLEGRGGEHASDLTYIDQKRMELARALAARPKLLLLDEWLAGLNPSELRIGIDLIARLNARGITILLVEHVMDAVRALCPRAVVMNAGRKIADGATADVLRDPEVVRAYLGEPHAAVA</sequence>
<dbReference type="GO" id="GO:0005886">
    <property type="term" value="C:plasma membrane"/>
    <property type="evidence" value="ECO:0007669"/>
    <property type="project" value="TreeGrafter"/>
</dbReference>
<dbReference type="SMART" id="SM00382">
    <property type="entry name" value="AAA"/>
    <property type="match status" value="1"/>
</dbReference>
<dbReference type="GO" id="GO:0016887">
    <property type="term" value="F:ATP hydrolysis activity"/>
    <property type="evidence" value="ECO:0007669"/>
    <property type="project" value="InterPro"/>
</dbReference>
<evidence type="ECO:0000313" key="1">
    <source>
        <dbReference type="EMBL" id="NBN77529.1"/>
    </source>
</evidence>
<keyword evidence="1" id="KW-0067">ATP-binding</keyword>